<dbReference type="GO" id="GO:0043107">
    <property type="term" value="P:type IV pilus-dependent motility"/>
    <property type="evidence" value="ECO:0007669"/>
    <property type="project" value="InterPro"/>
</dbReference>
<keyword evidence="1" id="KW-0812">Transmembrane</keyword>
<evidence type="ECO:0008006" key="4">
    <source>
        <dbReference type="Google" id="ProtNLM"/>
    </source>
</evidence>
<accession>A0A5A9XLB7</accession>
<dbReference type="InterPro" id="IPR014717">
    <property type="entry name" value="Transl_elong_EF1B/ribsomal_bS6"/>
</dbReference>
<reference evidence="2 3" key="1">
    <citation type="submission" date="2019-04" db="EMBL/GenBank/DDBJ databases">
        <title>Geobacter ruber sp. nov., ferric-reducing bacteria isolated from paddy soil.</title>
        <authorList>
            <person name="Xu Z."/>
            <person name="Masuda Y."/>
            <person name="Itoh H."/>
            <person name="Senoo K."/>
        </authorList>
    </citation>
    <scope>NUCLEOTIDE SEQUENCE [LARGE SCALE GENOMIC DNA]</scope>
    <source>
        <strain evidence="2 3">Red88</strain>
    </source>
</reference>
<name>A0A5A9XLB7_9BACT</name>
<keyword evidence="1" id="KW-0472">Membrane</keyword>
<keyword evidence="3" id="KW-1185">Reference proteome</keyword>
<dbReference type="Proteomes" id="UP000324298">
    <property type="component" value="Unassembled WGS sequence"/>
</dbReference>
<dbReference type="InterPro" id="IPR007445">
    <property type="entry name" value="PilO"/>
</dbReference>
<dbReference type="GO" id="GO:0043683">
    <property type="term" value="P:type IV pilus assembly"/>
    <property type="evidence" value="ECO:0007669"/>
    <property type="project" value="InterPro"/>
</dbReference>
<organism evidence="2 3">
    <name type="scientific">Oryzomonas rubra</name>
    <dbReference type="NCBI Taxonomy" id="2509454"/>
    <lineage>
        <taxon>Bacteria</taxon>
        <taxon>Pseudomonadati</taxon>
        <taxon>Thermodesulfobacteriota</taxon>
        <taxon>Desulfuromonadia</taxon>
        <taxon>Geobacterales</taxon>
        <taxon>Geobacteraceae</taxon>
        <taxon>Oryzomonas</taxon>
    </lineage>
</organism>
<dbReference type="OrthoDB" id="5396539at2"/>
<gene>
    <name evidence="2" type="ORF">ET418_02930</name>
</gene>
<comment type="caution">
    <text evidence="2">The sequence shown here is derived from an EMBL/GenBank/DDBJ whole genome shotgun (WGS) entry which is preliminary data.</text>
</comment>
<dbReference type="Pfam" id="PF04350">
    <property type="entry name" value="PilO"/>
    <property type="match status" value="1"/>
</dbReference>
<evidence type="ECO:0000313" key="2">
    <source>
        <dbReference type="EMBL" id="KAA0893937.1"/>
    </source>
</evidence>
<evidence type="ECO:0000256" key="1">
    <source>
        <dbReference type="SAM" id="Phobius"/>
    </source>
</evidence>
<feature type="transmembrane region" description="Helical" evidence="1">
    <location>
        <begin position="21"/>
        <end position="43"/>
    </location>
</feature>
<proteinExistence type="predicted"/>
<protein>
    <recommendedName>
        <fullName evidence="4">Type II secretion system (T2SS), protein M subtype b</fullName>
    </recommendedName>
</protein>
<dbReference type="Gene3D" id="3.30.70.60">
    <property type="match status" value="1"/>
</dbReference>
<dbReference type="EMBL" id="SRSD01000002">
    <property type="protein sequence ID" value="KAA0893937.1"/>
    <property type="molecule type" value="Genomic_DNA"/>
</dbReference>
<evidence type="ECO:0000313" key="3">
    <source>
        <dbReference type="Proteomes" id="UP000324298"/>
    </source>
</evidence>
<keyword evidence="1" id="KW-1133">Transmembrane helix</keyword>
<sequence length="188" mass="20682">MQDGAEMNQMILEIVGQRRRILVALLALLLLNIAVLAVLKGYLASGISDAQTTWDDLRRRVAVAGQNDASVIYRRGKADLVQLQTRIPRKNEFPRLLGGIFDTAASDSVKVVTVTYKPALVKENTALLSYDISLSVGGSYAAVKNFLADMQKQSELVVINNMAMANSDPYEENVVMSLHLTVYLREAP</sequence>
<dbReference type="AlphaFoldDB" id="A0A5A9XLB7"/>